<organism evidence="1 2">
    <name type="scientific">Caerostris darwini</name>
    <dbReference type="NCBI Taxonomy" id="1538125"/>
    <lineage>
        <taxon>Eukaryota</taxon>
        <taxon>Metazoa</taxon>
        <taxon>Ecdysozoa</taxon>
        <taxon>Arthropoda</taxon>
        <taxon>Chelicerata</taxon>
        <taxon>Arachnida</taxon>
        <taxon>Araneae</taxon>
        <taxon>Araneomorphae</taxon>
        <taxon>Entelegynae</taxon>
        <taxon>Araneoidea</taxon>
        <taxon>Araneidae</taxon>
        <taxon>Caerostris</taxon>
    </lineage>
</organism>
<dbReference type="Proteomes" id="UP001054837">
    <property type="component" value="Unassembled WGS sequence"/>
</dbReference>
<evidence type="ECO:0000313" key="1">
    <source>
        <dbReference type="EMBL" id="GIY79412.1"/>
    </source>
</evidence>
<keyword evidence="2" id="KW-1185">Reference proteome</keyword>
<reference evidence="1 2" key="1">
    <citation type="submission" date="2021-06" db="EMBL/GenBank/DDBJ databases">
        <title>Caerostris darwini draft genome.</title>
        <authorList>
            <person name="Kono N."/>
            <person name="Arakawa K."/>
        </authorList>
    </citation>
    <scope>NUCLEOTIDE SEQUENCE [LARGE SCALE GENOMIC DNA]</scope>
</reference>
<accession>A0AAV4W9U2</accession>
<proteinExistence type="predicted"/>
<sequence length="89" mass="10293">MMNNTESEHDKSVSRKVLQFEDVRERLDGFFLPNLLITRTFRENGVVTVKSLFAEQFVDGMSLELKYRATASHRELMIQSSGNENEIIP</sequence>
<dbReference type="AlphaFoldDB" id="A0AAV4W9U2"/>
<name>A0AAV4W9U2_9ARAC</name>
<dbReference type="EMBL" id="BPLQ01014396">
    <property type="protein sequence ID" value="GIY79412.1"/>
    <property type="molecule type" value="Genomic_DNA"/>
</dbReference>
<evidence type="ECO:0000313" key="2">
    <source>
        <dbReference type="Proteomes" id="UP001054837"/>
    </source>
</evidence>
<comment type="caution">
    <text evidence="1">The sequence shown here is derived from an EMBL/GenBank/DDBJ whole genome shotgun (WGS) entry which is preliminary data.</text>
</comment>
<protein>
    <submittedName>
        <fullName evidence="1">Uncharacterized protein</fullName>
    </submittedName>
</protein>
<gene>
    <name evidence="1" type="ORF">CDAR_567671</name>
</gene>